<reference evidence="3" key="1">
    <citation type="submission" date="2013-08" db="EMBL/GenBank/DDBJ databases">
        <authorList>
            <person name="Mendez C."/>
            <person name="Richter M."/>
            <person name="Ferrer M."/>
            <person name="Sanchez J."/>
        </authorList>
    </citation>
    <scope>NUCLEOTIDE SEQUENCE</scope>
</reference>
<feature type="non-terminal residue" evidence="3">
    <location>
        <position position="1"/>
    </location>
</feature>
<evidence type="ECO:0000256" key="1">
    <source>
        <dbReference type="SAM" id="MobiDB-lite"/>
    </source>
</evidence>
<organism evidence="3">
    <name type="scientific">mine drainage metagenome</name>
    <dbReference type="NCBI Taxonomy" id="410659"/>
    <lineage>
        <taxon>unclassified sequences</taxon>
        <taxon>metagenomes</taxon>
        <taxon>ecological metagenomes</taxon>
    </lineage>
</organism>
<feature type="non-terminal residue" evidence="3">
    <location>
        <position position="110"/>
    </location>
</feature>
<dbReference type="Pfam" id="PF03050">
    <property type="entry name" value="DDE_Tnp_IS66"/>
    <property type="match status" value="1"/>
</dbReference>
<reference evidence="3" key="2">
    <citation type="journal article" date="2014" name="ISME J.">
        <title>Microbial stratification in low pH oxic and suboxic macroscopic growths along an acid mine drainage.</title>
        <authorList>
            <person name="Mendez-Garcia C."/>
            <person name="Mesa V."/>
            <person name="Sprenger R.R."/>
            <person name="Richter M."/>
            <person name="Diez M.S."/>
            <person name="Solano J."/>
            <person name="Bargiela R."/>
            <person name="Golyshina O.V."/>
            <person name="Manteca A."/>
            <person name="Ramos J.L."/>
            <person name="Gallego J.R."/>
            <person name="Llorente I."/>
            <person name="Martins Dos Santos V.A."/>
            <person name="Jensen O.N."/>
            <person name="Pelaez A.I."/>
            <person name="Sanchez J."/>
            <person name="Ferrer M."/>
        </authorList>
    </citation>
    <scope>NUCLEOTIDE SEQUENCE</scope>
</reference>
<comment type="caution">
    <text evidence="3">The sequence shown here is derived from an EMBL/GenBank/DDBJ whole genome shotgun (WGS) entry which is preliminary data.</text>
</comment>
<feature type="domain" description="Transposase IS66 central" evidence="2">
    <location>
        <begin position="7"/>
        <end position="58"/>
    </location>
</feature>
<dbReference type="EMBL" id="AUZX01012260">
    <property type="protein sequence ID" value="EQD39912.1"/>
    <property type="molecule type" value="Genomic_DNA"/>
</dbReference>
<evidence type="ECO:0000259" key="2">
    <source>
        <dbReference type="Pfam" id="PF03050"/>
    </source>
</evidence>
<name>T0Z706_9ZZZZ</name>
<accession>T0Z706</accession>
<feature type="compositionally biased region" description="Polar residues" evidence="1">
    <location>
        <begin position="64"/>
        <end position="79"/>
    </location>
</feature>
<dbReference type="AlphaFoldDB" id="T0Z706"/>
<sequence length="110" mass="12285">EKQNGKRGRVAKSDAHNLWERLKEHESAVLLFATDSNVPFTNNRAERDLRMSKVKQKRVDPRDCTQSLSQNRAGTSQFTRLPLSVPQLSHERASEQTAGVAGAPRSSAML</sequence>
<feature type="compositionally biased region" description="Basic and acidic residues" evidence="1">
    <location>
        <begin position="52"/>
        <end position="63"/>
    </location>
</feature>
<evidence type="ECO:0000313" key="3">
    <source>
        <dbReference type="EMBL" id="EQD39912.1"/>
    </source>
</evidence>
<feature type="region of interest" description="Disordered" evidence="1">
    <location>
        <begin position="52"/>
        <end position="110"/>
    </location>
</feature>
<dbReference type="InterPro" id="IPR004291">
    <property type="entry name" value="Transposase_IS66_central"/>
</dbReference>
<gene>
    <name evidence="3" type="ORF">B1A_16684</name>
</gene>
<proteinExistence type="predicted"/>
<protein>
    <submittedName>
        <fullName evidence="3">Transposase</fullName>
    </submittedName>
</protein>